<feature type="compositionally biased region" description="Low complexity" evidence="1">
    <location>
        <begin position="58"/>
        <end position="71"/>
    </location>
</feature>
<evidence type="ECO:0000313" key="2">
    <source>
        <dbReference type="EMBL" id="RKK05975.1"/>
    </source>
</evidence>
<sequence>MARSPVGMSARLPVGLLSLLLLQGPGSTSSLPVTLALSAGALSAGVAGFSAPAEARPRSSGGYSRPGGSFRTPSVGGSGSYARPRTPSSGGYALPRSGGTSTPYGGGASAGDRSYNRAQAADALRRMRENQAAAERAARPAPIPSPAPSRDPRGGGSGFPGGGYAGGYRTAPGTNYGGWYRDRGWRIPGTVLSGPRSFGIWDAAFLWFLFSTLNRPGHSDFFRNHQDDPGYREWRQEAERRAQSDPEVRAQLEDLDRRIAEKSDQPRDPSYLPPDVPAEVATGAEGAELPDRRTPSLVPVEQGGQGLPASVVGVVVLGGGLLAVLAWRRRSGPRSAGSQPSGAGGMGQGGTLASGANMLRHKTSGGGYVPSRFRVGMTLAIDPTPFLLAAGATHLSSPPGAGEMISVEEVGRIGGDVPGGLVRLYLPGDRAMLQLHLGENNEPDECRYFALLDEVTPADEAEWGAWLDPREGMIGWPEFQTKDGKIYARAWSPGQSRVQPRQLVEEVDSASGHRTIASQSMLYAAPTGLAMPAPQTEYILVSAVEDSGQAWVEIRAGLDINPASLSLA</sequence>
<dbReference type="InterPro" id="IPR019621">
    <property type="entry name" value="DUF2491"/>
</dbReference>
<dbReference type="AlphaFoldDB" id="A0A3A9JN93"/>
<dbReference type="Proteomes" id="UP000274097">
    <property type="component" value="Unassembled WGS sequence"/>
</dbReference>
<evidence type="ECO:0000313" key="3">
    <source>
        <dbReference type="EMBL" id="RMI19803.1"/>
    </source>
</evidence>
<proteinExistence type="predicted"/>
<dbReference type="InParanoid" id="A0A3A9JN93"/>
<gene>
    <name evidence="2" type="ORF">D6Z83_01705</name>
    <name evidence="3" type="ORF">EBE87_18185</name>
</gene>
<protein>
    <submittedName>
        <fullName evidence="2">DUF2491 family protein</fullName>
    </submittedName>
</protein>
<dbReference type="Proteomes" id="UP000278036">
    <property type="component" value="Unassembled WGS sequence"/>
</dbReference>
<name>A0A3A9JN93_9PROT</name>
<reference evidence="2 5" key="1">
    <citation type="submission" date="2018-09" db="EMBL/GenBank/DDBJ databases">
        <title>Roseomonas sp. nov., isolated from feces of Tibetan antelopes in the Qinghai-Tibet plateau, China.</title>
        <authorList>
            <person name="Tian Z."/>
        </authorList>
    </citation>
    <scope>NUCLEOTIDE SEQUENCE [LARGE SCALE GENOMIC DNA]</scope>
    <source>
        <strain evidence="3 4">Z23</strain>
        <strain evidence="2 5">Z24</strain>
    </source>
</reference>
<keyword evidence="4" id="KW-1185">Reference proteome</keyword>
<comment type="caution">
    <text evidence="2">The sequence shown here is derived from an EMBL/GenBank/DDBJ whole genome shotgun (WGS) entry which is preliminary data.</text>
</comment>
<evidence type="ECO:0000313" key="5">
    <source>
        <dbReference type="Proteomes" id="UP000278036"/>
    </source>
</evidence>
<organism evidence="2 5">
    <name type="scientific">Teichococcus wenyumeiae</name>
    <dbReference type="NCBI Taxonomy" id="2478470"/>
    <lineage>
        <taxon>Bacteria</taxon>
        <taxon>Pseudomonadati</taxon>
        <taxon>Pseudomonadota</taxon>
        <taxon>Alphaproteobacteria</taxon>
        <taxon>Acetobacterales</taxon>
        <taxon>Roseomonadaceae</taxon>
        <taxon>Roseomonas</taxon>
    </lineage>
</organism>
<feature type="region of interest" description="Disordered" evidence="1">
    <location>
        <begin position="257"/>
        <end position="278"/>
    </location>
</feature>
<dbReference type="EMBL" id="RFLX01000015">
    <property type="protein sequence ID" value="RMI19803.1"/>
    <property type="molecule type" value="Genomic_DNA"/>
</dbReference>
<feature type="compositionally biased region" description="Basic and acidic residues" evidence="1">
    <location>
        <begin position="257"/>
        <end position="267"/>
    </location>
</feature>
<dbReference type="EMBL" id="RAQU01000007">
    <property type="protein sequence ID" value="RKK05975.1"/>
    <property type="molecule type" value="Genomic_DNA"/>
</dbReference>
<accession>A0A3A9JN93</accession>
<dbReference type="Pfam" id="PF10679">
    <property type="entry name" value="DUF2491"/>
    <property type="match status" value="1"/>
</dbReference>
<feature type="compositionally biased region" description="Gly residues" evidence="1">
    <location>
        <begin position="154"/>
        <end position="166"/>
    </location>
</feature>
<feature type="region of interest" description="Disordered" evidence="1">
    <location>
        <begin position="50"/>
        <end position="166"/>
    </location>
</feature>
<evidence type="ECO:0000256" key="1">
    <source>
        <dbReference type="SAM" id="MobiDB-lite"/>
    </source>
</evidence>
<feature type="region of interest" description="Disordered" evidence="1">
    <location>
        <begin position="332"/>
        <end position="358"/>
    </location>
</feature>
<evidence type="ECO:0000313" key="4">
    <source>
        <dbReference type="Proteomes" id="UP000274097"/>
    </source>
</evidence>
<feature type="compositionally biased region" description="Gly residues" evidence="1">
    <location>
        <begin position="342"/>
        <end position="352"/>
    </location>
</feature>